<evidence type="ECO:0000256" key="2">
    <source>
        <dbReference type="ARBA" id="ARBA00005419"/>
    </source>
</evidence>
<dbReference type="HAMAP" id="MF_00199">
    <property type="entry name" value="ApaH"/>
    <property type="match status" value="1"/>
</dbReference>
<evidence type="ECO:0000313" key="7">
    <source>
        <dbReference type="EMBL" id="ASF47797.1"/>
    </source>
</evidence>
<evidence type="ECO:0000256" key="5">
    <source>
        <dbReference type="HAMAP-Rule" id="MF_00199"/>
    </source>
</evidence>
<dbReference type="GO" id="GO:0008803">
    <property type="term" value="F:bis(5'-nucleosyl)-tetraphosphatase (symmetrical) activity"/>
    <property type="evidence" value="ECO:0007669"/>
    <property type="project" value="UniProtKB-UniRule"/>
</dbReference>
<dbReference type="CDD" id="cd07422">
    <property type="entry name" value="MPP_ApaH"/>
    <property type="match status" value="1"/>
</dbReference>
<dbReference type="OrthoDB" id="9807890at2"/>
<dbReference type="InterPro" id="IPR004617">
    <property type="entry name" value="ApaH"/>
</dbReference>
<comment type="function">
    <text evidence="1 5">Hydrolyzes diadenosine 5',5'''-P1,P4-tetraphosphate to yield ADP.</text>
</comment>
<dbReference type="PANTHER" id="PTHR40942">
    <property type="match status" value="1"/>
</dbReference>
<comment type="similarity">
    <text evidence="2 5">Belongs to the Ap4A hydrolase family.</text>
</comment>
<dbReference type="InterPro" id="IPR029052">
    <property type="entry name" value="Metallo-depent_PP-like"/>
</dbReference>
<sequence length="294" mass="32724">MAIYAIGDIQGCFDDLLRLLDVIAFDKKTDQLWFAGDLVNRGPKSLETLRFVKGLGDAAVTVLGNHDMHLLAASCTQKIALKKDALTPVLEAPDAQELIDWLRNRPLFHHSNGFCLIHAGLPPQWDLKKTQKMAQLAEATLRGPDYAMFLKQMYGNKPNMWSSNLKGMSRLRFIINCFTRMRYCDEAGRLDFANSGPLGSQPKGLMPWFQVPNRKSAGLRIICGHWSTLGYYEGDNCYAIDTGCLWGGQLTAIRLGETVERFSIDCLGEKKPGKSRLVEKTSAKAQMVGTAAYS</sequence>
<dbReference type="EC" id="3.6.1.41" evidence="5"/>
<keyword evidence="3 5" id="KW-0378">Hydrolase</keyword>
<dbReference type="PRINTS" id="PR00114">
    <property type="entry name" value="STPHPHTASE"/>
</dbReference>
<dbReference type="PANTHER" id="PTHR40942:SF4">
    <property type="entry name" value="CYTOCHROME C5"/>
    <property type="match status" value="1"/>
</dbReference>
<keyword evidence="8" id="KW-1185">Reference proteome</keyword>
<dbReference type="InterPro" id="IPR006186">
    <property type="entry name" value="Ser/Thr-sp_prot-phosphatase"/>
</dbReference>
<dbReference type="RefSeq" id="WP_088620667.1">
    <property type="nucleotide sequence ID" value="NZ_CP022129.1"/>
</dbReference>
<dbReference type="Proteomes" id="UP000197019">
    <property type="component" value="Chromosome"/>
</dbReference>
<dbReference type="InterPro" id="IPR004843">
    <property type="entry name" value="Calcineurin-like_PHP"/>
</dbReference>
<dbReference type="NCBIfam" id="NF001204">
    <property type="entry name" value="PRK00166.1"/>
    <property type="match status" value="1"/>
</dbReference>
<organism evidence="7 8">
    <name type="scientific">Methylovulum psychrotolerans</name>
    <dbReference type="NCBI Taxonomy" id="1704499"/>
    <lineage>
        <taxon>Bacteria</taxon>
        <taxon>Pseudomonadati</taxon>
        <taxon>Pseudomonadota</taxon>
        <taxon>Gammaproteobacteria</taxon>
        <taxon>Methylococcales</taxon>
        <taxon>Methylococcaceae</taxon>
        <taxon>Methylovulum</taxon>
    </lineage>
</organism>
<dbReference type="SUPFAM" id="SSF56300">
    <property type="entry name" value="Metallo-dependent phosphatases"/>
    <property type="match status" value="1"/>
</dbReference>
<evidence type="ECO:0000256" key="3">
    <source>
        <dbReference type="ARBA" id="ARBA00022801"/>
    </source>
</evidence>
<comment type="catalytic activity">
    <reaction evidence="4 5">
        <text>P(1),P(4)-bis(5'-adenosyl) tetraphosphate + H2O = 2 ADP + 2 H(+)</text>
        <dbReference type="Rhea" id="RHEA:24252"/>
        <dbReference type="ChEBI" id="CHEBI:15377"/>
        <dbReference type="ChEBI" id="CHEBI:15378"/>
        <dbReference type="ChEBI" id="CHEBI:58141"/>
        <dbReference type="ChEBI" id="CHEBI:456216"/>
        <dbReference type="EC" id="3.6.1.41"/>
    </reaction>
</comment>
<dbReference type="NCBIfam" id="TIGR00668">
    <property type="entry name" value="apaH"/>
    <property type="match status" value="1"/>
</dbReference>
<evidence type="ECO:0000259" key="6">
    <source>
        <dbReference type="Pfam" id="PF00149"/>
    </source>
</evidence>
<evidence type="ECO:0000313" key="8">
    <source>
        <dbReference type="Proteomes" id="UP000197019"/>
    </source>
</evidence>
<dbReference type="PIRSF" id="PIRSF000903">
    <property type="entry name" value="B5n-ttraPtase_sm"/>
    <property type="match status" value="1"/>
</dbReference>
<dbReference type="Gene3D" id="3.60.21.10">
    <property type="match status" value="1"/>
</dbReference>
<evidence type="ECO:0000256" key="1">
    <source>
        <dbReference type="ARBA" id="ARBA00003413"/>
    </source>
</evidence>
<dbReference type="AlphaFoldDB" id="A0A1Z4C2M7"/>
<gene>
    <name evidence="5" type="primary">apaH</name>
    <name evidence="7" type="ORF">CEK71_17945</name>
</gene>
<dbReference type="Pfam" id="PF00149">
    <property type="entry name" value="Metallophos"/>
    <property type="match status" value="1"/>
</dbReference>
<feature type="domain" description="Calcineurin-like phosphoesterase" evidence="6">
    <location>
        <begin position="1"/>
        <end position="131"/>
    </location>
</feature>
<dbReference type="EMBL" id="CP022129">
    <property type="protein sequence ID" value="ASF47797.1"/>
    <property type="molecule type" value="Genomic_DNA"/>
</dbReference>
<protein>
    <recommendedName>
        <fullName evidence="5">Bis(5'-nucleosyl)-tetraphosphatase, symmetrical</fullName>
        <ecNumber evidence="5">3.6.1.41</ecNumber>
    </recommendedName>
    <alternativeName>
        <fullName evidence="5">Ap4A hydrolase</fullName>
    </alternativeName>
    <alternativeName>
        <fullName evidence="5">Diadenosine 5',5'''-P1,P4-tetraphosphate pyrophosphohydrolase</fullName>
    </alternativeName>
    <alternativeName>
        <fullName evidence="5">Diadenosine tetraphosphatase</fullName>
    </alternativeName>
</protein>
<reference evidence="7 8" key="1">
    <citation type="submission" date="2017-06" db="EMBL/GenBank/DDBJ databases">
        <title>Genome Sequencing of the methanotroph Methylovulum psychrotolerants str. HV10-M2 isolated from a high-altitude environment.</title>
        <authorList>
            <person name="Mateos-Rivera A."/>
        </authorList>
    </citation>
    <scope>NUCLEOTIDE SEQUENCE [LARGE SCALE GENOMIC DNA]</scope>
    <source>
        <strain evidence="7 8">HV10_M2</strain>
    </source>
</reference>
<dbReference type="KEGG" id="mpsy:CEK71_17945"/>
<proteinExistence type="inferred from homology"/>
<accession>A0A1Z4C2M7</accession>
<name>A0A1Z4C2M7_9GAMM</name>
<evidence type="ECO:0000256" key="4">
    <source>
        <dbReference type="ARBA" id="ARBA00049417"/>
    </source>
</evidence>